<dbReference type="CDD" id="cd06445">
    <property type="entry name" value="ATase"/>
    <property type="match status" value="1"/>
</dbReference>
<dbReference type="Gene3D" id="1.10.10.10">
    <property type="entry name" value="Winged helix-like DNA-binding domain superfamily/Winged helix DNA-binding domain"/>
    <property type="match status" value="1"/>
</dbReference>
<evidence type="ECO:0000259" key="2">
    <source>
        <dbReference type="Pfam" id="PF01035"/>
    </source>
</evidence>
<feature type="domain" description="Methylated-DNA-[protein]-cysteine S-methyltransferase DNA binding" evidence="2">
    <location>
        <begin position="4"/>
        <end position="84"/>
    </location>
</feature>
<dbReference type="PANTHER" id="PTHR42942:SF1">
    <property type="entry name" value="ALKYLTRANSFERASE-LIKE PROTEIN 1"/>
    <property type="match status" value="1"/>
</dbReference>
<proteinExistence type="predicted"/>
<evidence type="ECO:0000256" key="1">
    <source>
        <dbReference type="ARBA" id="ARBA00022763"/>
    </source>
</evidence>
<sequence length="104" mass="11936">MAQDFFRKVYDVVRKIPKGKVATYGQLAEMIGTRDARKVGFALHANSDPKTPCHRVVNKDGRLAPNFAFDGPREQKRRLEAEGVKFKDDMHVDLQACIWQIDIY</sequence>
<evidence type="ECO:0000313" key="3">
    <source>
        <dbReference type="EMBL" id="OGM11182.1"/>
    </source>
</evidence>
<dbReference type="EMBL" id="MGFU01000065">
    <property type="protein sequence ID" value="OGM11182.1"/>
    <property type="molecule type" value="Genomic_DNA"/>
</dbReference>
<dbReference type="GO" id="GO:0006281">
    <property type="term" value="P:DNA repair"/>
    <property type="evidence" value="ECO:0007669"/>
    <property type="project" value="InterPro"/>
</dbReference>
<evidence type="ECO:0000313" key="4">
    <source>
        <dbReference type="Proteomes" id="UP000179013"/>
    </source>
</evidence>
<keyword evidence="3" id="KW-0808">Transferase</keyword>
<name>A0A1F7X817_9BACT</name>
<protein>
    <submittedName>
        <fullName evidence="3">Cysteine methyltransferase</fullName>
    </submittedName>
</protein>
<dbReference type="InterPro" id="IPR036388">
    <property type="entry name" value="WH-like_DNA-bd_sf"/>
</dbReference>
<keyword evidence="1" id="KW-0227">DNA damage</keyword>
<dbReference type="Pfam" id="PF01035">
    <property type="entry name" value="DNA_binding_1"/>
    <property type="match status" value="1"/>
</dbReference>
<dbReference type="Proteomes" id="UP000179013">
    <property type="component" value="Unassembled WGS sequence"/>
</dbReference>
<accession>A0A1F7X817</accession>
<dbReference type="InterPro" id="IPR052520">
    <property type="entry name" value="ATL_DNA_repair"/>
</dbReference>
<dbReference type="SUPFAM" id="SSF46767">
    <property type="entry name" value="Methylated DNA-protein cysteine methyltransferase, C-terminal domain"/>
    <property type="match status" value="1"/>
</dbReference>
<organism evidence="3 4">
    <name type="scientific">Candidatus Woesebacteria bacterium RBG_16_39_8b</name>
    <dbReference type="NCBI Taxonomy" id="1802482"/>
    <lineage>
        <taxon>Bacteria</taxon>
        <taxon>Candidatus Woeseibacteriota</taxon>
    </lineage>
</organism>
<dbReference type="InterPro" id="IPR036217">
    <property type="entry name" value="MethylDNA_cys_MeTrfase_DNAb"/>
</dbReference>
<dbReference type="GO" id="GO:0008168">
    <property type="term" value="F:methyltransferase activity"/>
    <property type="evidence" value="ECO:0007669"/>
    <property type="project" value="UniProtKB-KW"/>
</dbReference>
<reference evidence="3 4" key="1">
    <citation type="journal article" date="2016" name="Nat. Commun.">
        <title>Thousands of microbial genomes shed light on interconnected biogeochemical processes in an aquifer system.</title>
        <authorList>
            <person name="Anantharaman K."/>
            <person name="Brown C.T."/>
            <person name="Hug L.A."/>
            <person name="Sharon I."/>
            <person name="Castelle C.J."/>
            <person name="Probst A.J."/>
            <person name="Thomas B.C."/>
            <person name="Singh A."/>
            <person name="Wilkins M.J."/>
            <person name="Karaoz U."/>
            <person name="Brodie E.L."/>
            <person name="Williams K.H."/>
            <person name="Hubbard S.S."/>
            <person name="Banfield J.F."/>
        </authorList>
    </citation>
    <scope>NUCLEOTIDE SEQUENCE [LARGE SCALE GENOMIC DNA]</scope>
</reference>
<dbReference type="AlphaFoldDB" id="A0A1F7X817"/>
<dbReference type="PANTHER" id="PTHR42942">
    <property type="entry name" value="6-O-METHYLGUANINE DNA METHYLTRANSFERASE"/>
    <property type="match status" value="1"/>
</dbReference>
<keyword evidence="3" id="KW-0489">Methyltransferase</keyword>
<gene>
    <name evidence="3" type="ORF">A2V80_00585</name>
</gene>
<dbReference type="InterPro" id="IPR014048">
    <property type="entry name" value="MethylDNA_cys_MeTrfase_DNA-bd"/>
</dbReference>
<dbReference type="GO" id="GO:0032259">
    <property type="term" value="P:methylation"/>
    <property type="evidence" value="ECO:0007669"/>
    <property type="project" value="UniProtKB-KW"/>
</dbReference>
<dbReference type="NCBIfam" id="TIGR00589">
    <property type="entry name" value="ogt"/>
    <property type="match status" value="1"/>
</dbReference>
<comment type="caution">
    <text evidence="3">The sequence shown here is derived from an EMBL/GenBank/DDBJ whole genome shotgun (WGS) entry which is preliminary data.</text>
</comment>